<dbReference type="AlphaFoldDB" id="A0A1I5WGC7"/>
<proteinExistence type="predicted"/>
<evidence type="ECO:0000259" key="1">
    <source>
        <dbReference type="Pfam" id="PF07143"/>
    </source>
</evidence>
<dbReference type="PANTHER" id="PTHR38591">
    <property type="entry name" value="HYDROLASE"/>
    <property type="match status" value="1"/>
</dbReference>
<dbReference type="Pfam" id="PF07143">
    <property type="entry name" value="CrtC"/>
    <property type="match status" value="1"/>
</dbReference>
<keyword evidence="3" id="KW-1185">Reference proteome</keyword>
<protein>
    <submittedName>
        <fullName evidence="2">Predicted secreted hydrolase</fullName>
    </submittedName>
</protein>
<dbReference type="Gene3D" id="2.40.370.10">
    <property type="entry name" value="AttH-like domain"/>
    <property type="match status" value="2"/>
</dbReference>
<dbReference type="SUPFAM" id="SSF159245">
    <property type="entry name" value="AttH-like"/>
    <property type="match status" value="1"/>
</dbReference>
<dbReference type="InterPro" id="IPR010791">
    <property type="entry name" value="AttH_dom"/>
</dbReference>
<feature type="domain" description="AttH" evidence="1">
    <location>
        <begin position="68"/>
        <end position="235"/>
    </location>
</feature>
<dbReference type="EMBL" id="FOXA01000046">
    <property type="protein sequence ID" value="SFQ18863.1"/>
    <property type="molecule type" value="Genomic_DNA"/>
</dbReference>
<dbReference type="GO" id="GO:0016787">
    <property type="term" value="F:hydrolase activity"/>
    <property type="evidence" value="ECO:0007669"/>
    <property type="project" value="UniProtKB-KW"/>
</dbReference>
<dbReference type="STRING" id="441119.SAMN04488047_14612"/>
<evidence type="ECO:0000313" key="2">
    <source>
        <dbReference type="EMBL" id="SFQ18863.1"/>
    </source>
</evidence>
<evidence type="ECO:0000313" key="3">
    <source>
        <dbReference type="Proteomes" id="UP000199356"/>
    </source>
</evidence>
<name>A0A1I5WGC7_9RHOB</name>
<dbReference type="Proteomes" id="UP000199356">
    <property type="component" value="Unassembled WGS sequence"/>
</dbReference>
<dbReference type="RefSeq" id="WP_177215324.1">
    <property type="nucleotide sequence ID" value="NZ_FOXA01000046.1"/>
</dbReference>
<organism evidence="2 3">
    <name type="scientific">Tranquillimonas alkanivorans</name>
    <dbReference type="NCBI Taxonomy" id="441119"/>
    <lineage>
        <taxon>Bacteria</taxon>
        <taxon>Pseudomonadati</taxon>
        <taxon>Pseudomonadota</taxon>
        <taxon>Alphaproteobacteria</taxon>
        <taxon>Rhodobacterales</taxon>
        <taxon>Roseobacteraceae</taxon>
        <taxon>Tranquillimonas</taxon>
    </lineage>
</organism>
<dbReference type="PANTHER" id="PTHR38591:SF1">
    <property type="entry name" value="BLL1000 PROTEIN"/>
    <property type="match status" value="1"/>
</dbReference>
<keyword evidence="2" id="KW-0378">Hydrolase</keyword>
<dbReference type="InterPro" id="IPR023374">
    <property type="entry name" value="AttH-like_dom_sf"/>
</dbReference>
<accession>A0A1I5WGC7</accession>
<sequence length="370" mass="39158">MLAVGLAVAMALLIGGAREGGTTDGSGGAGALVSELAAMSEEAAFERPSGPWRLSLPGDHGGHPEARTEGWMIAAHLEDEHGALVGMTFLRSRFGLREDGGSGAGVDQWDLRALYRGHVTLAREAAGVLGEERFSRGGGVAGHDDEAREVWLDHWNLTYGDGPEEDVLTLSASVEDVPLRLTLTPAKPAVQMDPEGEAPMRGFTIPRMRVEGEIGRDDARTRVSGVALLDHLWGELPLPGGPLSRDRLVLQLDDGTDLTLVRTRRREGGGAATVDGLVVDAAGEADALSDGAVEMEPMTHWSPAGAAQEYPVAWELSGQGLELRVTPVIEDQTHGFVLGGWDGMVRAEGTREGAPVQGRGTLQLTGYEDQ</sequence>
<dbReference type="Pfam" id="PF17186">
    <property type="entry name" value="Lipocalin_9"/>
    <property type="match status" value="1"/>
</dbReference>
<reference evidence="2 3" key="1">
    <citation type="submission" date="2016-10" db="EMBL/GenBank/DDBJ databases">
        <authorList>
            <person name="de Groot N.N."/>
        </authorList>
    </citation>
    <scope>NUCLEOTIDE SEQUENCE [LARGE SCALE GENOMIC DNA]</scope>
    <source>
        <strain evidence="2 3">DSM 19547</strain>
    </source>
</reference>
<gene>
    <name evidence="2" type="ORF">SAMN04488047_14612</name>
</gene>